<evidence type="ECO:0000313" key="2">
    <source>
        <dbReference type="Proteomes" id="UP000789702"/>
    </source>
</evidence>
<proteinExistence type="predicted"/>
<gene>
    <name evidence="1" type="ORF">DHETER_LOCUS6754</name>
</gene>
<comment type="caution">
    <text evidence="1">The sequence shown here is derived from an EMBL/GenBank/DDBJ whole genome shotgun (WGS) entry which is preliminary data.</text>
</comment>
<evidence type="ECO:0000313" key="1">
    <source>
        <dbReference type="EMBL" id="CAG8588307.1"/>
    </source>
</evidence>
<keyword evidence="2" id="KW-1185">Reference proteome</keyword>
<reference evidence="1" key="1">
    <citation type="submission" date="2021-06" db="EMBL/GenBank/DDBJ databases">
        <authorList>
            <person name="Kallberg Y."/>
            <person name="Tangrot J."/>
            <person name="Rosling A."/>
        </authorList>
    </citation>
    <scope>NUCLEOTIDE SEQUENCE</scope>
    <source>
        <strain evidence="1">IL203A</strain>
    </source>
</reference>
<dbReference type="Proteomes" id="UP000789702">
    <property type="component" value="Unassembled WGS sequence"/>
</dbReference>
<organism evidence="1 2">
    <name type="scientific">Dentiscutata heterogama</name>
    <dbReference type="NCBI Taxonomy" id="1316150"/>
    <lineage>
        <taxon>Eukaryota</taxon>
        <taxon>Fungi</taxon>
        <taxon>Fungi incertae sedis</taxon>
        <taxon>Mucoromycota</taxon>
        <taxon>Glomeromycotina</taxon>
        <taxon>Glomeromycetes</taxon>
        <taxon>Diversisporales</taxon>
        <taxon>Gigasporaceae</taxon>
        <taxon>Dentiscutata</taxon>
    </lineage>
</organism>
<accession>A0ACA9MF21</accession>
<name>A0ACA9MF21_9GLOM</name>
<protein>
    <submittedName>
        <fullName evidence="1">5502_t:CDS:1</fullName>
    </submittedName>
</protein>
<dbReference type="EMBL" id="CAJVPU010008829">
    <property type="protein sequence ID" value="CAG8588307.1"/>
    <property type="molecule type" value="Genomic_DNA"/>
</dbReference>
<sequence length="89" mass="10446">MTIDYLSQDLCWLLDESNDHNILIYAGEVPNTKTFKAHINILRARSLYFRAVLSSKILSSNFKKDQNDSFMTEWYQPNITPETFEVLLK</sequence>